<name>R1IA32_9GAMM</name>
<gene>
    <name evidence="3" type="ORF">D515_03725</name>
</gene>
<comment type="caution">
    <text evidence="3">The sequence shown here is derived from an EMBL/GenBank/DDBJ whole genome shotgun (WGS) entry which is preliminary data.</text>
</comment>
<keyword evidence="2" id="KW-0732">Signal</keyword>
<keyword evidence="4" id="KW-1185">Reference proteome</keyword>
<feature type="chain" id="PRO_5004352575" description="SMODS and SLOG-associating 2TM effector domain-containing protein" evidence="2">
    <location>
        <begin position="20"/>
        <end position="205"/>
    </location>
</feature>
<feature type="signal peptide" evidence="2">
    <location>
        <begin position="1"/>
        <end position="19"/>
    </location>
</feature>
<evidence type="ECO:0000256" key="1">
    <source>
        <dbReference type="SAM" id="Phobius"/>
    </source>
</evidence>
<dbReference type="Proteomes" id="UP000011223">
    <property type="component" value="Unassembled WGS sequence"/>
</dbReference>
<dbReference type="EMBL" id="ANFM02000047">
    <property type="protein sequence ID" value="EOD77601.1"/>
    <property type="molecule type" value="Genomic_DNA"/>
</dbReference>
<organism evidence="3 4">
    <name type="scientific">Grimontia indica</name>
    <dbReference type="NCBI Taxonomy" id="1056512"/>
    <lineage>
        <taxon>Bacteria</taxon>
        <taxon>Pseudomonadati</taxon>
        <taxon>Pseudomonadota</taxon>
        <taxon>Gammaproteobacteria</taxon>
        <taxon>Vibrionales</taxon>
        <taxon>Vibrionaceae</taxon>
        <taxon>Grimontia</taxon>
    </lineage>
</organism>
<dbReference type="InterPro" id="IPR025325">
    <property type="entry name" value="DUF4231"/>
</dbReference>
<keyword evidence="1" id="KW-0472">Membrane</keyword>
<feature type="transmembrane region" description="Helical" evidence="1">
    <location>
        <begin position="76"/>
        <end position="98"/>
    </location>
</feature>
<sequence length="205" mass="22728">MVRFVLVFFLLMLSFNTTAKEASCSAQLIPDVSDGQVIKPYLESLKQTTLFSNENVNGSYCNLHAYYLDKSPWKFYATRVLSILIILLGAMLPVVAVFPTFFKDQRVWTVGIGAAIVLSQGVLQTFHFEQSWRGQIVAQLELESALRQWQLSVVNLDENSPEALESLKKATLDFDKQVSSIVMNETSGFFDNVSKGTGALGSGGK</sequence>
<keyword evidence="1" id="KW-0812">Transmembrane</keyword>
<evidence type="ECO:0000313" key="3">
    <source>
        <dbReference type="EMBL" id="EOD77601.1"/>
    </source>
</evidence>
<dbReference type="Pfam" id="PF14015">
    <property type="entry name" value="DUF4231"/>
    <property type="match status" value="1"/>
</dbReference>
<evidence type="ECO:0000256" key="2">
    <source>
        <dbReference type="SAM" id="SignalP"/>
    </source>
</evidence>
<dbReference type="AlphaFoldDB" id="R1IA32"/>
<evidence type="ECO:0008006" key="5">
    <source>
        <dbReference type="Google" id="ProtNLM"/>
    </source>
</evidence>
<protein>
    <recommendedName>
        <fullName evidence="5">SMODS and SLOG-associating 2TM effector domain-containing protein</fullName>
    </recommendedName>
</protein>
<proteinExistence type="predicted"/>
<keyword evidence="1" id="KW-1133">Transmembrane helix</keyword>
<evidence type="ECO:0000313" key="4">
    <source>
        <dbReference type="Proteomes" id="UP000011223"/>
    </source>
</evidence>
<dbReference type="RefSeq" id="WP_002541785.1">
    <property type="nucleotide sequence ID" value="NZ_ANFM02000047.1"/>
</dbReference>
<accession>R1IA32</accession>
<dbReference type="NCBIfam" id="NF033634">
    <property type="entry name" value="SLATT_1"/>
    <property type="match status" value="1"/>
</dbReference>
<reference evidence="3 4" key="1">
    <citation type="journal article" date="2014" name="PLoS ONE">
        <title>Grimontia indica AK16(T), sp. nov., Isolated from a Seawater Sample Reports the Presence of Pathogenic Genes Similar to Vibrio Genus.</title>
        <authorList>
            <person name="Singh A."/>
            <person name="Vaidya B."/>
            <person name="Khatri I."/>
            <person name="Srinivas T.N."/>
            <person name="Subramanian S."/>
            <person name="Korpole S."/>
            <person name="Pinnaka A.K."/>
        </authorList>
    </citation>
    <scope>NUCLEOTIDE SEQUENCE [LARGE SCALE GENOMIC DNA]</scope>
    <source>
        <strain evidence="3 4">AK16</strain>
    </source>
</reference>